<reference evidence="3 4" key="2">
    <citation type="journal article" date="2017" name="Front. Plant Sci.">
        <title>Gene Classification and Mining of Molecular Markers Useful in Red Clover (Trifolium pratense) Breeding.</title>
        <authorList>
            <person name="Istvanek J."/>
            <person name="Dluhosova J."/>
            <person name="Dluhos P."/>
            <person name="Patkova L."/>
            <person name="Nedelnik J."/>
            <person name="Repkova J."/>
        </authorList>
    </citation>
    <scope>NUCLEOTIDE SEQUENCE [LARGE SCALE GENOMIC DNA]</scope>
    <source>
        <strain evidence="4">cv. Tatra</strain>
        <tissue evidence="3">Young leaves</tissue>
    </source>
</reference>
<accession>A0A2K3MPV3</accession>
<dbReference type="EMBL" id="ASHM01010925">
    <property type="protein sequence ID" value="PNX92807.1"/>
    <property type="molecule type" value="Genomic_DNA"/>
</dbReference>
<proteinExistence type="predicted"/>
<feature type="region of interest" description="Disordered" evidence="1">
    <location>
        <begin position="108"/>
        <end position="154"/>
    </location>
</feature>
<feature type="compositionally biased region" description="Polar residues" evidence="1">
    <location>
        <begin position="171"/>
        <end position="190"/>
    </location>
</feature>
<evidence type="ECO:0000256" key="1">
    <source>
        <dbReference type="SAM" id="MobiDB-lite"/>
    </source>
</evidence>
<dbReference type="AlphaFoldDB" id="A0A2K3MPV3"/>
<feature type="domain" description="Zinc knuckle CX2CX4HX4C" evidence="2">
    <location>
        <begin position="14"/>
        <end position="42"/>
    </location>
</feature>
<dbReference type="InterPro" id="IPR025836">
    <property type="entry name" value="Zn_knuckle_CX2CX4HX4C"/>
</dbReference>
<dbReference type="Pfam" id="PF14392">
    <property type="entry name" value="zf-CCHC_4"/>
    <property type="match status" value="1"/>
</dbReference>
<comment type="caution">
    <text evidence="3">The sequence shown here is derived from an EMBL/GenBank/DDBJ whole genome shotgun (WGS) entry which is preliminary data.</text>
</comment>
<dbReference type="Proteomes" id="UP000236291">
    <property type="component" value="Unassembled WGS sequence"/>
</dbReference>
<reference evidence="3 4" key="1">
    <citation type="journal article" date="2014" name="Am. J. Bot.">
        <title>Genome assembly and annotation for red clover (Trifolium pratense; Fabaceae).</title>
        <authorList>
            <person name="Istvanek J."/>
            <person name="Jaros M."/>
            <person name="Krenek A."/>
            <person name="Repkova J."/>
        </authorList>
    </citation>
    <scope>NUCLEOTIDE SEQUENCE [LARGE SCALE GENOMIC DNA]</scope>
    <source>
        <strain evidence="4">cv. Tatra</strain>
        <tissue evidence="3">Young leaves</tissue>
    </source>
</reference>
<protein>
    <recommendedName>
        <fullName evidence="2">Zinc knuckle CX2CX4HX4C domain-containing protein</fullName>
    </recommendedName>
</protein>
<gene>
    <name evidence="3" type="ORF">L195_g015949</name>
</gene>
<sequence length="190" mass="21386">IQTGILIGNHRDGTTWIDFRYENLPQVCFKCGILGHSDKICQNEVMNMMESAPIGPWIRSNQYGRRVREEKDRQYHSNPSLSKTFGQYSPPIPAEMIAQMAAMKVQEEANMEGSRSSNSHREETLEAQAGDGRGTWHRTNRNNAQIKAPMEATNNTTTLSIAKRLRMDDSWVNNTDNTTAGPAEQASQSK</sequence>
<feature type="non-terminal residue" evidence="3">
    <location>
        <position position="1"/>
    </location>
</feature>
<feature type="region of interest" description="Disordered" evidence="1">
    <location>
        <begin position="166"/>
        <end position="190"/>
    </location>
</feature>
<evidence type="ECO:0000259" key="2">
    <source>
        <dbReference type="Pfam" id="PF14392"/>
    </source>
</evidence>
<evidence type="ECO:0000313" key="3">
    <source>
        <dbReference type="EMBL" id="PNX92807.1"/>
    </source>
</evidence>
<organism evidence="3 4">
    <name type="scientific">Trifolium pratense</name>
    <name type="common">Red clover</name>
    <dbReference type="NCBI Taxonomy" id="57577"/>
    <lineage>
        <taxon>Eukaryota</taxon>
        <taxon>Viridiplantae</taxon>
        <taxon>Streptophyta</taxon>
        <taxon>Embryophyta</taxon>
        <taxon>Tracheophyta</taxon>
        <taxon>Spermatophyta</taxon>
        <taxon>Magnoliopsida</taxon>
        <taxon>eudicotyledons</taxon>
        <taxon>Gunneridae</taxon>
        <taxon>Pentapetalae</taxon>
        <taxon>rosids</taxon>
        <taxon>fabids</taxon>
        <taxon>Fabales</taxon>
        <taxon>Fabaceae</taxon>
        <taxon>Papilionoideae</taxon>
        <taxon>50 kb inversion clade</taxon>
        <taxon>NPAAA clade</taxon>
        <taxon>Hologalegina</taxon>
        <taxon>IRL clade</taxon>
        <taxon>Trifolieae</taxon>
        <taxon>Trifolium</taxon>
    </lineage>
</organism>
<name>A0A2K3MPV3_TRIPR</name>
<evidence type="ECO:0000313" key="4">
    <source>
        <dbReference type="Proteomes" id="UP000236291"/>
    </source>
</evidence>